<protein>
    <recommendedName>
        <fullName evidence="6">Myb-like domain-containing protein</fullName>
    </recommendedName>
</protein>
<dbReference type="AlphaFoldDB" id="A0AAD5P8S6"/>
<dbReference type="CDD" id="cd00167">
    <property type="entry name" value="SANT"/>
    <property type="match status" value="1"/>
</dbReference>
<evidence type="ECO:0008006" key="6">
    <source>
        <dbReference type="Google" id="ProtNLM"/>
    </source>
</evidence>
<comment type="caution">
    <text evidence="4">The sequence shown here is derived from an EMBL/GenBank/DDBJ whole genome shotgun (WGS) entry which is preliminary data.</text>
</comment>
<dbReference type="PROSITE" id="PS51294">
    <property type="entry name" value="HTH_MYB"/>
    <property type="match status" value="1"/>
</dbReference>
<keyword evidence="5" id="KW-1185">Reference proteome</keyword>
<feature type="domain" description="Myb-like" evidence="2">
    <location>
        <begin position="137"/>
        <end position="177"/>
    </location>
</feature>
<dbReference type="InterPro" id="IPR001005">
    <property type="entry name" value="SANT/Myb"/>
</dbReference>
<evidence type="ECO:0000259" key="3">
    <source>
        <dbReference type="PROSITE" id="PS51294"/>
    </source>
</evidence>
<dbReference type="Gene3D" id="1.10.10.60">
    <property type="entry name" value="Homeodomain-like"/>
    <property type="match status" value="1"/>
</dbReference>
<feature type="compositionally biased region" description="Low complexity" evidence="1">
    <location>
        <begin position="101"/>
        <end position="111"/>
    </location>
</feature>
<dbReference type="InterPro" id="IPR017930">
    <property type="entry name" value="Myb_dom"/>
</dbReference>
<dbReference type="SUPFAM" id="SSF46689">
    <property type="entry name" value="Homeodomain-like"/>
    <property type="match status" value="1"/>
</dbReference>
<sequence>MSWSNKDKTILITIKLNNPNASWDAISMVLNEDHSPNACRRFFKRLQLEEKKEGDDNTFSSGDDFSSKRKSLIPSSSAFSERQREDAKLHEKTKQDKDDITSPLLPTSSTTHRSFVAETKTKSNGHPIMSTGRNKHWSEDEVDELLRLRIKNKLSWVDIGIELGRSAESCRSKYQRL</sequence>
<reference evidence="4" key="1">
    <citation type="journal article" date="2022" name="IScience">
        <title>Evolution of zygomycete secretomes and the origins of terrestrial fungal ecologies.</title>
        <authorList>
            <person name="Chang Y."/>
            <person name="Wang Y."/>
            <person name="Mondo S."/>
            <person name="Ahrendt S."/>
            <person name="Andreopoulos W."/>
            <person name="Barry K."/>
            <person name="Beard J."/>
            <person name="Benny G.L."/>
            <person name="Blankenship S."/>
            <person name="Bonito G."/>
            <person name="Cuomo C."/>
            <person name="Desiro A."/>
            <person name="Gervers K.A."/>
            <person name="Hundley H."/>
            <person name="Kuo A."/>
            <person name="LaButti K."/>
            <person name="Lang B.F."/>
            <person name="Lipzen A."/>
            <person name="O'Donnell K."/>
            <person name="Pangilinan J."/>
            <person name="Reynolds N."/>
            <person name="Sandor L."/>
            <person name="Smith M.E."/>
            <person name="Tsang A."/>
            <person name="Grigoriev I.V."/>
            <person name="Stajich J.E."/>
            <person name="Spatafora J.W."/>
        </authorList>
    </citation>
    <scope>NUCLEOTIDE SEQUENCE</scope>
    <source>
        <strain evidence="4">RSA 2281</strain>
    </source>
</reference>
<name>A0AAD5P8S6_9FUNG</name>
<organism evidence="4 5">
    <name type="scientific">Phascolomyces articulosus</name>
    <dbReference type="NCBI Taxonomy" id="60185"/>
    <lineage>
        <taxon>Eukaryota</taxon>
        <taxon>Fungi</taxon>
        <taxon>Fungi incertae sedis</taxon>
        <taxon>Mucoromycota</taxon>
        <taxon>Mucoromycotina</taxon>
        <taxon>Mucoromycetes</taxon>
        <taxon>Mucorales</taxon>
        <taxon>Lichtheimiaceae</taxon>
        <taxon>Phascolomyces</taxon>
    </lineage>
</organism>
<dbReference type="PROSITE" id="PS50090">
    <property type="entry name" value="MYB_LIKE"/>
    <property type="match status" value="1"/>
</dbReference>
<reference evidence="4" key="2">
    <citation type="submission" date="2023-02" db="EMBL/GenBank/DDBJ databases">
        <authorList>
            <consortium name="DOE Joint Genome Institute"/>
            <person name="Mondo S.J."/>
            <person name="Chang Y."/>
            <person name="Wang Y."/>
            <person name="Ahrendt S."/>
            <person name="Andreopoulos W."/>
            <person name="Barry K."/>
            <person name="Beard J."/>
            <person name="Benny G.L."/>
            <person name="Blankenship S."/>
            <person name="Bonito G."/>
            <person name="Cuomo C."/>
            <person name="Desiro A."/>
            <person name="Gervers K.A."/>
            <person name="Hundley H."/>
            <person name="Kuo A."/>
            <person name="LaButti K."/>
            <person name="Lang B.F."/>
            <person name="Lipzen A."/>
            <person name="O'Donnell K."/>
            <person name="Pangilinan J."/>
            <person name="Reynolds N."/>
            <person name="Sandor L."/>
            <person name="Smith M.W."/>
            <person name="Tsang A."/>
            <person name="Grigoriev I.V."/>
            <person name="Stajich J.E."/>
            <person name="Spatafora J.W."/>
        </authorList>
    </citation>
    <scope>NUCLEOTIDE SEQUENCE</scope>
    <source>
        <strain evidence="4">RSA 2281</strain>
    </source>
</reference>
<evidence type="ECO:0000256" key="1">
    <source>
        <dbReference type="SAM" id="MobiDB-lite"/>
    </source>
</evidence>
<gene>
    <name evidence="4" type="ORF">BDA99DRAFT_566140</name>
</gene>
<evidence type="ECO:0000259" key="2">
    <source>
        <dbReference type="PROSITE" id="PS50090"/>
    </source>
</evidence>
<evidence type="ECO:0000313" key="4">
    <source>
        <dbReference type="EMBL" id="KAI9244682.1"/>
    </source>
</evidence>
<proteinExistence type="predicted"/>
<feature type="compositionally biased region" description="Basic and acidic residues" evidence="1">
    <location>
        <begin position="81"/>
        <end position="100"/>
    </location>
</feature>
<dbReference type="Pfam" id="PF13921">
    <property type="entry name" value="Myb_DNA-bind_6"/>
    <property type="match status" value="1"/>
</dbReference>
<feature type="domain" description="HTH myb-type" evidence="3">
    <location>
        <begin position="137"/>
        <end position="177"/>
    </location>
</feature>
<evidence type="ECO:0000313" key="5">
    <source>
        <dbReference type="Proteomes" id="UP001209540"/>
    </source>
</evidence>
<dbReference type="EMBL" id="JAIXMP010000057">
    <property type="protein sequence ID" value="KAI9244682.1"/>
    <property type="molecule type" value="Genomic_DNA"/>
</dbReference>
<accession>A0AAD5P8S6</accession>
<dbReference type="Proteomes" id="UP001209540">
    <property type="component" value="Unassembled WGS sequence"/>
</dbReference>
<feature type="region of interest" description="Disordered" evidence="1">
    <location>
        <begin position="53"/>
        <end position="115"/>
    </location>
</feature>
<dbReference type="InterPro" id="IPR009057">
    <property type="entry name" value="Homeodomain-like_sf"/>
</dbReference>